<organism evidence="12 13">
    <name type="scientific">Eptatretus burgeri</name>
    <name type="common">Inshore hagfish</name>
    <dbReference type="NCBI Taxonomy" id="7764"/>
    <lineage>
        <taxon>Eukaryota</taxon>
        <taxon>Metazoa</taxon>
        <taxon>Chordata</taxon>
        <taxon>Craniata</taxon>
        <taxon>Vertebrata</taxon>
        <taxon>Cyclostomata</taxon>
        <taxon>Myxini</taxon>
        <taxon>Myxiniformes</taxon>
        <taxon>Myxinidae</taxon>
        <taxon>Eptatretinae</taxon>
        <taxon>Eptatretus</taxon>
    </lineage>
</organism>
<dbReference type="PANTHER" id="PTHR24346">
    <property type="entry name" value="MAP/MICROTUBULE AFFINITY-REGULATING KINASE"/>
    <property type="match status" value="1"/>
</dbReference>
<reference evidence="12" key="2">
    <citation type="submission" date="2025-09" db="UniProtKB">
        <authorList>
            <consortium name="Ensembl"/>
        </authorList>
    </citation>
    <scope>IDENTIFICATION</scope>
</reference>
<dbReference type="SUPFAM" id="SSF56112">
    <property type="entry name" value="Protein kinase-like (PK-like)"/>
    <property type="match status" value="1"/>
</dbReference>
<evidence type="ECO:0000313" key="12">
    <source>
        <dbReference type="Ensembl" id="ENSEBUP00000004644.1"/>
    </source>
</evidence>
<evidence type="ECO:0000313" key="13">
    <source>
        <dbReference type="Proteomes" id="UP000694388"/>
    </source>
</evidence>
<dbReference type="FunFam" id="1.10.510.10:FF:000301">
    <property type="entry name" value="Serine/threonine-protein kinase Chk1"/>
    <property type="match status" value="1"/>
</dbReference>
<dbReference type="AlphaFoldDB" id="A0A8C4NA83"/>
<evidence type="ECO:0000256" key="5">
    <source>
        <dbReference type="ARBA" id="ARBA00022741"/>
    </source>
</evidence>
<dbReference type="PROSITE" id="PS00108">
    <property type="entry name" value="PROTEIN_KINASE_ST"/>
    <property type="match status" value="1"/>
</dbReference>
<keyword evidence="7" id="KW-0067">ATP-binding</keyword>
<dbReference type="PANTHER" id="PTHR24346:SF107">
    <property type="entry name" value="SERINE_THREONINE-PROTEIN KINASE CHK1"/>
    <property type="match status" value="1"/>
</dbReference>
<dbReference type="GO" id="GO:0005524">
    <property type="term" value="F:ATP binding"/>
    <property type="evidence" value="ECO:0007669"/>
    <property type="project" value="UniProtKB-KW"/>
</dbReference>
<protein>
    <recommendedName>
        <fullName evidence="2">non-specific serine/threonine protein kinase</fullName>
        <ecNumber evidence="2">2.7.11.1</ecNumber>
    </recommendedName>
</protein>
<reference evidence="12" key="1">
    <citation type="submission" date="2025-08" db="UniProtKB">
        <authorList>
            <consortium name="Ensembl"/>
        </authorList>
    </citation>
    <scope>IDENTIFICATION</scope>
</reference>
<keyword evidence="3" id="KW-0723">Serine/threonine-protein kinase</keyword>
<dbReference type="Gene3D" id="1.10.510.10">
    <property type="entry name" value="Transferase(Phosphotransferase) domain 1"/>
    <property type="match status" value="1"/>
</dbReference>
<evidence type="ECO:0000256" key="4">
    <source>
        <dbReference type="ARBA" id="ARBA00022679"/>
    </source>
</evidence>
<keyword evidence="4" id="KW-0808">Transferase</keyword>
<dbReference type="Gene3D" id="3.30.200.20">
    <property type="entry name" value="Phosphorylase Kinase, domain 1"/>
    <property type="match status" value="1"/>
</dbReference>
<evidence type="ECO:0000256" key="6">
    <source>
        <dbReference type="ARBA" id="ARBA00022777"/>
    </source>
</evidence>
<feature type="domain" description="Protein kinase" evidence="11">
    <location>
        <begin position="15"/>
        <end position="266"/>
    </location>
</feature>
<feature type="region of interest" description="Disordered" evidence="10">
    <location>
        <begin position="1"/>
        <end position="22"/>
    </location>
</feature>
<dbReference type="InterPro" id="IPR008271">
    <property type="entry name" value="Ser/Thr_kinase_AS"/>
</dbReference>
<dbReference type="OMA" id="KSCMNQX"/>
<dbReference type="InterPro" id="IPR000719">
    <property type="entry name" value="Prot_kinase_dom"/>
</dbReference>
<dbReference type="GeneTree" id="ENSGT00940000166239"/>
<dbReference type="EC" id="2.7.11.1" evidence="2"/>
<accession>A0A8C4NA83</accession>
<keyword evidence="6" id="KW-0418">Kinase</keyword>
<dbReference type="Pfam" id="PF00069">
    <property type="entry name" value="Pkinase"/>
    <property type="match status" value="1"/>
</dbReference>
<dbReference type="GO" id="GO:0005737">
    <property type="term" value="C:cytoplasm"/>
    <property type="evidence" value="ECO:0007669"/>
    <property type="project" value="TreeGrafter"/>
</dbReference>
<dbReference type="GO" id="GO:0035556">
    <property type="term" value="P:intracellular signal transduction"/>
    <property type="evidence" value="ECO:0007669"/>
    <property type="project" value="TreeGrafter"/>
</dbReference>
<name>A0A8C4NA83_EPTBU</name>
<evidence type="ECO:0000256" key="1">
    <source>
        <dbReference type="ARBA" id="ARBA00010791"/>
    </source>
</evidence>
<dbReference type="Ensembl" id="ENSEBUT00000005082.1">
    <property type="protein sequence ID" value="ENSEBUP00000004644.1"/>
    <property type="gene ID" value="ENSEBUG00000003212.1"/>
</dbReference>
<dbReference type="PROSITE" id="PS50011">
    <property type="entry name" value="PROTEIN_KINASE_DOM"/>
    <property type="match status" value="1"/>
</dbReference>
<evidence type="ECO:0000256" key="8">
    <source>
        <dbReference type="ARBA" id="ARBA00047899"/>
    </source>
</evidence>
<keyword evidence="13" id="KW-1185">Reference proteome</keyword>
<dbReference type="InterPro" id="IPR011009">
    <property type="entry name" value="Kinase-like_dom_sf"/>
</dbReference>
<proteinExistence type="inferred from homology"/>
<dbReference type="SMART" id="SM00220">
    <property type="entry name" value="S_TKc"/>
    <property type="match status" value="1"/>
</dbReference>
<evidence type="ECO:0000256" key="9">
    <source>
        <dbReference type="ARBA" id="ARBA00048679"/>
    </source>
</evidence>
<comment type="catalytic activity">
    <reaction evidence="9">
        <text>L-seryl-[protein] + ATP = O-phospho-L-seryl-[protein] + ADP + H(+)</text>
        <dbReference type="Rhea" id="RHEA:17989"/>
        <dbReference type="Rhea" id="RHEA-COMP:9863"/>
        <dbReference type="Rhea" id="RHEA-COMP:11604"/>
        <dbReference type="ChEBI" id="CHEBI:15378"/>
        <dbReference type="ChEBI" id="CHEBI:29999"/>
        <dbReference type="ChEBI" id="CHEBI:30616"/>
        <dbReference type="ChEBI" id="CHEBI:83421"/>
        <dbReference type="ChEBI" id="CHEBI:456216"/>
        <dbReference type="EC" id="2.7.11.1"/>
    </reaction>
</comment>
<sequence length="413" mass="46352">MVADFLHHSQAPSRAKMHTHDLNQTPGSVRLAVNRTTDEAVAVKIIEIDRAAAGAAHAVRKEVCVHRMLNHINVVRCYGHRKDGPTQYIFLEYCSGGELFDRIEPDVGMPERDAMRLFRQLLAGVEYLHGMGIAHRDIKPENLLLDISDFGLATVFRHAGRERFINRMCGTLPYIAPEVISKKEYRAEPVDLWACGIVLAAMLAGELPWDEPSMNCQEYKNWLSKKCHITPWSKIHPLPLALLTKILEMNPENRATKSTIKKDLWFTKVGQKGVHLEFVCFAHCHSTPPSQTQLSSSQPEPHLSANSSTEMSVMALDALLRGFSFSQPLQPDHMLLGSQLQHTQGSSQVTVSTLDRRGNKLIFKVTLLCMDAKVLLDFRLSRGDGLEFKRCFLKIKSDLCDIISKVVVTPSPP</sequence>
<dbReference type="Proteomes" id="UP000694388">
    <property type="component" value="Unplaced"/>
</dbReference>
<keyword evidence="5" id="KW-0547">Nucleotide-binding</keyword>
<evidence type="ECO:0000256" key="2">
    <source>
        <dbReference type="ARBA" id="ARBA00012513"/>
    </source>
</evidence>
<evidence type="ECO:0000256" key="10">
    <source>
        <dbReference type="SAM" id="MobiDB-lite"/>
    </source>
</evidence>
<comment type="catalytic activity">
    <reaction evidence="8">
        <text>L-threonyl-[protein] + ATP = O-phospho-L-threonyl-[protein] + ADP + H(+)</text>
        <dbReference type="Rhea" id="RHEA:46608"/>
        <dbReference type="Rhea" id="RHEA-COMP:11060"/>
        <dbReference type="Rhea" id="RHEA-COMP:11605"/>
        <dbReference type="ChEBI" id="CHEBI:15378"/>
        <dbReference type="ChEBI" id="CHEBI:30013"/>
        <dbReference type="ChEBI" id="CHEBI:30616"/>
        <dbReference type="ChEBI" id="CHEBI:61977"/>
        <dbReference type="ChEBI" id="CHEBI:456216"/>
        <dbReference type="EC" id="2.7.11.1"/>
    </reaction>
</comment>
<dbReference type="GO" id="GO:0004674">
    <property type="term" value="F:protein serine/threonine kinase activity"/>
    <property type="evidence" value="ECO:0007669"/>
    <property type="project" value="UniProtKB-KW"/>
</dbReference>
<evidence type="ECO:0000259" key="11">
    <source>
        <dbReference type="PROSITE" id="PS50011"/>
    </source>
</evidence>
<comment type="similarity">
    <text evidence="1">Belongs to the protein kinase superfamily. CAMK Ser/Thr protein kinase family. NIM1 subfamily.</text>
</comment>
<evidence type="ECO:0000256" key="7">
    <source>
        <dbReference type="ARBA" id="ARBA00022840"/>
    </source>
</evidence>
<evidence type="ECO:0000256" key="3">
    <source>
        <dbReference type="ARBA" id="ARBA00022527"/>
    </source>
</evidence>